<evidence type="ECO:0000313" key="11">
    <source>
        <dbReference type="Proteomes" id="UP000192936"/>
    </source>
</evidence>
<proteinExistence type="inferred from homology"/>
<comment type="pathway">
    <text evidence="2 7">Amine and polyamine metabolism; carnitine metabolism.</text>
</comment>
<dbReference type="InterPro" id="IPR006108">
    <property type="entry name" value="3HC_DH_C"/>
</dbReference>
<comment type="subunit">
    <text evidence="3 7">Homodimer.</text>
</comment>
<comment type="similarity">
    <text evidence="7">Belongs to the 3-hydroxyacyl-CoA dehydrogenase family. L-carnitine dehydrogenase subfamily.</text>
</comment>
<evidence type="ECO:0000256" key="3">
    <source>
        <dbReference type="ARBA" id="ARBA00011738"/>
    </source>
</evidence>
<feature type="binding site" evidence="7">
    <location>
        <begin position="22"/>
        <end position="27"/>
    </location>
    <ligand>
        <name>NAD(+)</name>
        <dbReference type="ChEBI" id="CHEBI:57540"/>
    </ligand>
</feature>
<dbReference type="Pfam" id="PF00725">
    <property type="entry name" value="3HCDH"/>
    <property type="match status" value="1"/>
</dbReference>
<gene>
    <name evidence="10" type="ORF">SAMN02982917_6895</name>
</gene>
<evidence type="ECO:0000259" key="9">
    <source>
        <dbReference type="Pfam" id="PF02737"/>
    </source>
</evidence>
<evidence type="ECO:0000256" key="7">
    <source>
        <dbReference type="HAMAP-Rule" id="MF_02129"/>
    </source>
</evidence>
<dbReference type="OrthoDB" id="9803287at2"/>
<dbReference type="EC" id="1.1.1.108" evidence="7"/>
<keyword evidence="5 7" id="KW-0560">Oxidoreductase</keyword>
<dbReference type="InterPro" id="IPR006176">
    <property type="entry name" value="3-OHacyl-CoA_DH_NAD-bd"/>
</dbReference>
<dbReference type="GO" id="GO:0006631">
    <property type="term" value="P:fatty acid metabolic process"/>
    <property type="evidence" value="ECO:0007669"/>
    <property type="project" value="InterPro"/>
</dbReference>
<dbReference type="AlphaFoldDB" id="A0A1X7HNE8"/>
<feature type="domain" description="3-hydroxyacyl-CoA dehydrogenase NAD binding" evidence="9">
    <location>
        <begin position="17"/>
        <end position="193"/>
    </location>
</feature>
<dbReference type="HAMAP" id="MF_02129">
    <property type="entry name" value="L_carnitine_dehydrog"/>
    <property type="match status" value="1"/>
</dbReference>
<dbReference type="SUPFAM" id="SSF48179">
    <property type="entry name" value="6-phosphogluconate dehydrogenase C-terminal domain-like"/>
    <property type="match status" value="1"/>
</dbReference>
<keyword evidence="6 7" id="KW-0520">NAD</keyword>
<dbReference type="PANTHER" id="PTHR48075:SF5">
    <property type="entry name" value="3-HYDROXYBUTYRYL-COA DEHYDROGENASE"/>
    <property type="match status" value="1"/>
</dbReference>
<dbReference type="RefSeq" id="WP_085091670.1">
    <property type="nucleotide sequence ID" value="NZ_FXAK01000009.1"/>
</dbReference>
<evidence type="ECO:0000256" key="6">
    <source>
        <dbReference type="ARBA" id="ARBA00023027"/>
    </source>
</evidence>
<evidence type="ECO:0000313" key="10">
    <source>
        <dbReference type="EMBL" id="SMF89914.1"/>
    </source>
</evidence>
<dbReference type="EMBL" id="FXAK01000009">
    <property type="protein sequence ID" value="SMF89914.1"/>
    <property type="molecule type" value="Genomic_DNA"/>
</dbReference>
<dbReference type="GO" id="GO:0009437">
    <property type="term" value="P:carnitine metabolic process"/>
    <property type="evidence" value="ECO:0007669"/>
    <property type="project" value="UniProtKB-UniRule"/>
</dbReference>
<name>A0A1X7HNE8_9PROT</name>
<dbReference type="UniPathway" id="UPA00117"/>
<feature type="domain" description="3-hydroxyacyl-CoA dehydrogenase C-terminal" evidence="8">
    <location>
        <begin position="196"/>
        <end position="264"/>
    </location>
</feature>
<organism evidence="10 11">
    <name type="scientific">Azospirillum oryzae</name>
    <dbReference type="NCBI Taxonomy" id="286727"/>
    <lineage>
        <taxon>Bacteria</taxon>
        <taxon>Pseudomonadati</taxon>
        <taxon>Pseudomonadota</taxon>
        <taxon>Alphaproteobacteria</taxon>
        <taxon>Rhodospirillales</taxon>
        <taxon>Azospirillaceae</taxon>
        <taxon>Azospirillum</taxon>
    </lineage>
</organism>
<dbReference type="Gene3D" id="1.10.1040.10">
    <property type="entry name" value="N-(1-d-carboxylethyl)-l-norvaline Dehydrogenase, domain 2"/>
    <property type="match status" value="1"/>
</dbReference>
<evidence type="ECO:0000256" key="4">
    <source>
        <dbReference type="ARBA" id="ARBA00022490"/>
    </source>
</evidence>
<dbReference type="PANTHER" id="PTHR48075">
    <property type="entry name" value="3-HYDROXYACYL-COA DEHYDROGENASE FAMILY PROTEIN"/>
    <property type="match status" value="1"/>
</dbReference>
<comment type="catalytic activity">
    <reaction evidence="7">
        <text>carnitine + NAD(+) = 3-dehydrocarnitine + NADH + H(+)</text>
        <dbReference type="Rhea" id="RHEA:19265"/>
        <dbReference type="ChEBI" id="CHEBI:15378"/>
        <dbReference type="ChEBI" id="CHEBI:17126"/>
        <dbReference type="ChEBI" id="CHEBI:57540"/>
        <dbReference type="ChEBI" id="CHEBI:57885"/>
        <dbReference type="ChEBI" id="CHEBI:57945"/>
        <dbReference type="EC" id="1.1.1.108"/>
    </reaction>
</comment>
<reference evidence="10 11" key="1">
    <citation type="submission" date="2017-04" db="EMBL/GenBank/DDBJ databases">
        <authorList>
            <person name="Afonso C.L."/>
            <person name="Miller P.J."/>
            <person name="Scott M.A."/>
            <person name="Spackman E."/>
            <person name="Goraichik I."/>
            <person name="Dimitrov K.M."/>
            <person name="Suarez D.L."/>
            <person name="Swayne D.E."/>
        </authorList>
    </citation>
    <scope>NUCLEOTIDE SEQUENCE [LARGE SCALE GENOMIC DNA]</scope>
    <source>
        <strain evidence="10 11">A2P</strain>
    </source>
</reference>
<keyword evidence="4 7" id="KW-0963">Cytoplasm</keyword>
<dbReference type="InterPro" id="IPR013328">
    <property type="entry name" value="6PGD_dom2"/>
</dbReference>
<dbReference type="GO" id="GO:0070403">
    <property type="term" value="F:NAD+ binding"/>
    <property type="evidence" value="ECO:0007669"/>
    <property type="project" value="InterPro"/>
</dbReference>
<evidence type="ECO:0000256" key="2">
    <source>
        <dbReference type="ARBA" id="ARBA00004855"/>
    </source>
</evidence>
<dbReference type="STRING" id="286727.SAMN02982917_6895"/>
<dbReference type="InterPro" id="IPR036291">
    <property type="entry name" value="NAD(P)-bd_dom_sf"/>
</dbReference>
<dbReference type="GO" id="GO:0005737">
    <property type="term" value="C:cytoplasm"/>
    <property type="evidence" value="ECO:0007669"/>
    <property type="project" value="UniProtKB-SubCell"/>
</dbReference>
<dbReference type="NCBIfam" id="NF005471">
    <property type="entry name" value="PRK07066.1"/>
    <property type="match status" value="1"/>
</dbReference>
<comment type="function">
    <text evidence="7">Catalyzes the NAD(+)-dependent oxidation of L-carnitine to 3-dehydrocarnitine.</text>
</comment>
<protein>
    <recommendedName>
        <fullName evidence="7">L-carnitine dehydrogenase</fullName>
        <shortName evidence="7">CDH</shortName>
        <shortName evidence="7">L-CDH</shortName>
        <ecNumber evidence="7">1.1.1.108</ecNumber>
    </recommendedName>
</protein>
<dbReference type="InterPro" id="IPR026578">
    <property type="entry name" value="L-carnitine_dehydrogenase"/>
</dbReference>
<dbReference type="InterPro" id="IPR008927">
    <property type="entry name" value="6-PGluconate_DH-like_C_sf"/>
</dbReference>
<dbReference type="Gene3D" id="3.40.50.720">
    <property type="entry name" value="NAD(P)-binding Rossmann-like Domain"/>
    <property type="match status" value="1"/>
</dbReference>
<dbReference type="Proteomes" id="UP000192936">
    <property type="component" value="Unassembled WGS sequence"/>
</dbReference>
<evidence type="ECO:0000256" key="5">
    <source>
        <dbReference type="ARBA" id="ARBA00023002"/>
    </source>
</evidence>
<evidence type="ECO:0000256" key="1">
    <source>
        <dbReference type="ARBA" id="ARBA00004496"/>
    </source>
</evidence>
<accession>A0A1X7HNE8</accession>
<comment type="subcellular location">
    <subcellularLocation>
        <location evidence="1 7">Cytoplasm</location>
    </subcellularLocation>
</comment>
<dbReference type="SUPFAM" id="SSF51735">
    <property type="entry name" value="NAD(P)-binding Rossmann-fold domains"/>
    <property type="match status" value="1"/>
</dbReference>
<dbReference type="GO" id="GO:0047728">
    <property type="term" value="F:carnitine 3-dehydrogenase activity"/>
    <property type="evidence" value="ECO:0007669"/>
    <property type="project" value="UniProtKB-UniRule"/>
</dbReference>
<evidence type="ECO:0000259" key="8">
    <source>
        <dbReference type="Pfam" id="PF00725"/>
    </source>
</evidence>
<dbReference type="Pfam" id="PF02737">
    <property type="entry name" value="3HCDH_N"/>
    <property type="match status" value="1"/>
</dbReference>
<sequence>MSTAQPNDAPLRGTIRTVGLIGGGVIGSGWAARALAHGLDVVAYDPAPAGAAALRVAVDNAWPALERRGLAVGADPARLRIAASVAEVAATADFIQENAPEREDLKRGLLAEIDAAAPATVVIASSSSGLLPSRIQADCGHPGRVVIGHPFNPVYLLPLVEIVPGDRTAAAAVDTAAAFYRSIGMRPLRVRKEVEGYLSDRLQEALWREALHLVAEGIASTEELDDAIVYGPGLRYAFMGTCLTFHLAGGEGGMAHMLDQFGPALKLPWTKLIAPELTRELRDRMVEGTAAQADGWTVKALERWRDDCLIRLLEVLEPLRRDRIQAPATVPAP</sequence>